<evidence type="ECO:0000313" key="2">
    <source>
        <dbReference type="Proteomes" id="UP000075635"/>
    </source>
</evidence>
<sequence>MQTADDLAGEIARLGAVTAGLSAAEPLRALLLVERYLAENVSPEAAAKLEALRVEADRDLAEAALRMPPVRPVKYVLQETV</sequence>
<protein>
    <submittedName>
        <fullName evidence="1">Uncharacterized protein</fullName>
    </submittedName>
</protein>
<organism evidence="1 2">
    <name type="scientific">Sorangium cellulosum</name>
    <name type="common">Polyangium cellulosum</name>
    <dbReference type="NCBI Taxonomy" id="56"/>
    <lineage>
        <taxon>Bacteria</taxon>
        <taxon>Pseudomonadati</taxon>
        <taxon>Myxococcota</taxon>
        <taxon>Polyangia</taxon>
        <taxon>Polyangiales</taxon>
        <taxon>Polyangiaceae</taxon>
        <taxon>Sorangium</taxon>
    </lineage>
</organism>
<name>A0A150SMR1_SORCE</name>
<dbReference type="AlphaFoldDB" id="A0A150SMR1"/>
<gene>
    <name evidence="1" type="ORF">BE17_03620</name>
</gene>
<accession>A0A150SMR1</accession>
<dbReference type="Proteomes" id="UP000075635">
    <property type="component" value="Unassembled WGS sequence"/>
</dbReference>
<reference evidence="1 2" key="1">
    <citation type="submission" date="2014-02" db="EMBL/GenBank/DDBJ databases">
        <title>The small core and large imbalanced accessory genome model reveals a collaborative survival strategy of Sorangium cellulosum strains in nature.</title>
        <authorList>
            <person name="Han K."/>
            <person name="Peng R."/>
            <person name="Blom J."/>
            <person name="Li Y.-Z."/>
        </authorList>
    </citation>
    <scope>NUCLEOTIDE SEQUENCE [LARGE SCALE GENOMIC DNA]</scope>
    <source>
        <strain evidence="1 2">So0011-07</strain>
    </source>
</reference>
<evidence type="ECO:0000313" key="1">
    <source>
        <dbReference type="EMBL" id="KYF93744.1"/>
    </source>
</evidence>
<comment type="caution">
    <text evidence="1">The sequence shown here is derived from an EMBL/GenBank/DDBJ whole genome shotgun (WGS) entry which is preliminary data.</text>
</comment>
<dbReference type="EMBL" id="JEMB01000790">
    <property type="protein sequence ID" value="KYF93744.1"/>
    <property type="molecule type" value="Genomic_DNA"/>
</dbReference>
<proteinExistence type="predicted"/>